<evidence type="ECO:0000256" key="11">
    <source>
        <dbReference type="ARBA" id="ARBA00023136"/>
    </source>
</evidence>
<dbReference type="RefSeq" id="WP_128421178.1">
    <property type="nucleotide sequence ID" value="NZ_CP049017.1"/>
</dbReference>
<feature type="signal peptide" evidence="16">
    <location>
        <begin position="1"/>
        <end position="30"/>
    </location>
</feature>
<dbReference type="OrthoDB" id="127311at2"/>
<evidence type="ECO:0000259" key="18">
    <source>
        <dbReference type="Pfam" id="PF07715"/>
    </source>
</evidence>
<dbReference type="EMBL" id="MIGX01000088">
    <property type="protein sequence ID" value="PPT87755.1"/>
    <property type="molecule type" value="Genomic_DNA"/>
</dbReference>
<proteinExistence type="inferred from homology"/>
<evidence type="ECO:0000256" key="6">
    <source>
        <dbReference type="ARBA" id="ARBA00022692"/>
    </source>
</evidence>
<evidence type="ECO:0000256" key="14">
    <source>
        <dbReference type="PROSITE-ProRule" id="PRU01360"/>
    </source>
</evidence>
<evidence type="ECO:0000256" key="13">
    <source>
        <dbReference type="ARBA" id="ARBA00023237"/>
    </source>
</evidence>
<evidence type="ECO:0000313" key="20">
    <source>
        <dbReference type="Proteomes" id="UP000239898"/>
    </source>
</evidence>
<dbReference type="InterPro" id="IPR012910">
    <property type="entry name" value="Plug_dom"/>
</dbReference>
<comment type="similarity">
    <text evidence="2 14 15">Belongs to the TonB-dependent receptor family.</text>
</comment>
<organism evidence="19 20">
    <name type="scientific">Xanthomonas theicola</name>
    <dbReference type="NCBI Taxonomy" id="56464"/>
    <lineage>
        <taxon>Bacteria</taxon>
        <taxon>Pseudomonadati</taxon>
        <taxon>Pseudomonadota</taxon>
        <taxon>Gammaproteobacteria</taxon>
        <taxon>Lysobacterales</taxon>
        <taxon>Lysobacteraceae</taxon>
        <taxon>Xanthomonas</taxon>
    </lineage>
</organism>
<dbReference type="Gene3D" id="2.170.130.10">
    <property type="entry name" value="TonB-dependent receptor, plug domain"/>
    <property type="match status" value="1"/>
</dbReference>
<dbReference type="InterPro" id="IPR000531">
    <property type="entry name" value="Beta-barrel_TonB"/>
</dbReference>
<evidence type="ECO:0000256" key="15">
    <source>
        <dbReference type="RuleBase" id="RU003357"/>
    </source>
</evidence>
<evidence type="ECO:0000256" key="16">
    <source>
        <dbReference type="SAM" id="SignalP"/>
    </source>
</evidence>
<dbReference type="Gene3D" id="3.55.50.30">
    <property type="match status" value="1"/>
</dbReference>
<dbReference type="Gene3D" id="2.40.170.20">
    <property type="entry name" value="TonB-dependent receptor, beta-barrel domain"/>
    <property type="match status" value="1"/>
</dbReference>
<dbReference type="PROSITE" id="PS52016">
    <property type="entry name" value="TONB_DEPENDENT_REC_3"/>
    <property type="match status" value="1"/>
</dbReference>
<keyword evidence="20" id="KW-1185">Reference proteome</keyword>
<dbReference type="InterPro" id="IPR036942">
    <property type="entry name" value="Beta-barrel_TonB_sf"/>
</dbReference>
<keyword evidence="11 14" id="KW-0472">Membrane</keyword>
<keyword evidence="6 14" id="KW-0812">Transmembrane</keyword>
<dbReference type="InterPro" id="IPR039426">
    <property type="entry name" value="TonB-dep_rcpt-like"/>
</dbReference>
<dbReference type="Proteomes" id="UP000239898">
    <property type="component" value="Unassembled WGS sequence"/>
</dbReference>
<keyword evidence="13 14" id="KW-0998">Cell outer membrane</keyword>
<evidence type="ECO:0000256" key="2">
    <source>
        <dbReference type="ARBA" id="ARBA00009810"/>
    </source>
</evidence>
<feature type="domain" description="TonB-dependent receptor-like beta-barrel" evidence="17">
    <location>
        <begin position="342"/>
        <end position="753"/>
    </location>
</feature>
<evidence type="ECO:0000256" key="10">
    <source>
        <dbReference type="ARBA" id="ARBA00023077"/>
    </source>
</evidence>
<evidence type="ECO:0000256" key="9">
    <source>
        <dbReference type="ARBA" id="ARBA00023065"/>
    </source>
</evidence>
<keyword evidence="5" id="KW-0410">Iron transport</keyword>
<evidence type="ECO:0000256" key="4">
    <source>
        <dbReference type="ARBA" id="ARBA00022452"/>
    </source>
</evidence>
<evidence type="ECO:0000256" key="8">
    <source>
        <dbReference type="ARBA" id="ARBA00023004"/>
    </source>
</evidence>
<feature type="chain" id="PRO_5015666948" description="TonB-dependent siderophore receptor" evidence="16">
    <location>
        <begin position="31"/>
        <end position="785"/>
    </location>
</feature>
<keyword evidence="7 16" id="KW-0732">Signal</keyword>
<accession>A0A2S6ZCF8</accession>
<dbReference type="SUPFAM" id="SSF56935">
    <property type="entry name" value="Porins"/>
    <property type="match status" value="1"/>
</dbReference>
<dbReference type="Pfam" id="PF00593">
    <property type="entry name" value="TonB_dep_Rec_b-barrel"/>
    <property type="match status" value="1"/>
</dbReference>
<dbReference type="CDD" id="cd01347">
    <property type="entry name" value="ligand_gated_channel"/>
    <property type="match status" value="1"/>
</dbReference>
<comment type="caution">
    <text evidence="19">The sequence shown here is derived from an EMBL/GenBank/DDBJ whole genome shotgun (WGS) entry which is preliminary data.</text>
</comment>
<keyword evidence="8" id="KW-0408">Iron</keyword>
<dbReference type="GO" id="GO:0015344">
    <property type="term" value="F:siderophore uptake transmembrane transporter activity"/>
    <property type="evidence" value="ECO:0007669"/>
    <property type="project" value="TreeGrafter"/>
</dbReference>
<dbReference type="GO" id="GO:0009279">
    <property type="term" value="C:cell outer membrane"/>
    <property type="evidence" value="ECO:0007669"/>
    <property type="project" value="UniProtKB-SubCell"/>
</dbReference>
<feature type="domain" description="TonB-dependent receptor plug" evidence="18">
    <location>
        <begin position="148"/>
        <end position="249"/>
    </location>
</feature>
<dbReference type="PANTHER" id="PTHR32552:SF68">
    <property type="entry name" value="FERRICHROME OUTER MEMBRANE TRANSPORTER_PHAGE RECEPTOR"/>
    <property type="match status" value="1"/>
</dbReference>
<evidence type="ECO:0000313" key="19">
    <source>
        <dbReference type="EMBL" id="PPT87755.1"/>
    </source>
</evidence>
<sequence>MPSLPSHRFAVPVSLLCAALCLATALPVHSQSDAVPGAEAAGDYALPAGPLSSALREIARVSGRAVRFDDADVRGRQAPTLQGRLAAVEAVQRAISQSGLSMRSAAGGELVVFVPWLDAVRAVARRDQAETEFKADRSDTTSRSGNSLMDTPAAVTVITSKVLETQQATSITEALANASGVVVQQNLQGTPSFSVRGYGDTYNNLSTNVMSNGINDPDGTSTSVYGVERIEVLKGPQAILIGARTLGGAVNIVTKKPQAETAGQVSLQYGSHNDRTVAADVGGALNKDDRLSARVIGAWTGAGGSEGDYDGRRDRFVMPQIRWKDENTDLLVGASYDKQRNPANRYGFAWDGRIQPLPGRRLGRANDGIDTKNRRLFYSFEQRIGEHFTLVSSAERALGTVDLHLQSPLVVLSPAAALALYSPLSNLTDFNSTSGDHYLRSEFATGLLQHTLSTGLSHYQGTQQIDAYQGGMAPVSLYTASADDFPAMASRAVPSDIYRIGYKQFGVYAQDLIGWKDTTLLLSVRRSRYEEGPSSTTIAGNANAAVSAKQTSDKTLPGVGLVQRLAPWASVYASYTQGFSPSFGNACDGGAPKPRSSENREIGAKFDLADGRLGITTAGFEIKDKNAAEYNIALRCYTFVPSQVTKGFELDLQGRLAPGWNTIFNYTYSKTDNPSNPARYFPGKPRNSASLWSTYDFQDGVLARWGLGLGVTARSDSPGTNSNSYRLPGGASVDTRVYYRQDRWRLTLGVKNVFDRLLYGAATTETYIPVLDGRTFMATWQWNVL</sequence>
<evidence type="ECO:0000259" key="17">
    <source>
        <dbReference type="Pfam" id="PF00593"/>
    </source>
</evidence>
<comment type="subcellular location">
    <subcellularLocation>
        <location evidence="1 14">Cell outer membrane</location>
        <topology evidence="1 14">Multi-pass membrane protein</topology>
    </subcellularLocation>
</comment>
<name>A0A2S6ZCF8_9XANT</name>
<dbReference type="Pfam" id="PF07715">
    <property type="entry name" value="Plug"/>
    <property type="match status" value="1"/>
</dbReference>
<dbReference type="GO" id="GO:0038023">
    <property type="term" value="F:signaling receptor activity"/>
    <property type="evidence" value="ECO:0007669"/>
    <property type="project" value="InterPro"/>
</dbReference>
<evidence type="ECO:0000256" key="3">
    <source>
        <dbReference type="ARBA" id="ARBA00022448"/>
    </source>
</evidence>
<dbReference type="GO" id="GO:0015891">
    <property type="term" value="P:siderophore transport"/>
    <property type="evidence" value="ECO:0007669"/>
    <property type="project" value="InterPro"/>
</dbReference>
<evidence type="ECO:0000256" key="7">
    <source>
        <dbReference type="ARBA" id="ARBA00022729"/>
    </source>
</evidence>
<evidence type="ECO:0008006" key="21">
    <source>
        <dbReference type="Google" id="ProtNLM"/>
    </source>
</evidence>
<keyword evidence="9" id="KW-0406">Ion transport</keyword>
<gene>
    <name evidence="19" type="ORF">XthCFBP4691_15170</name>
</gene>
<keyword evidence="12" id="KW-0675">Receptor</keyword>
<dbReference type="InterPro" id="IPR010105">
    <property type="entry name" value="TonB_sidphr_rcpt"/>
</dbReference>
<dbReference type="AlphaFoldDB" id="A0A2S6ZCF8"/>
<evidence type="ECO:0000256" key="1">
    <source>
        <dbReference type="ARBA" id="ARBA00004571"/>
    </source>
</evidence>
<dbReference type="NCBIfam" id="TIGR01783">
    <property type="entry name" value="TonB-siderophor"/>
    <property type="match status" value="1"/>
</dbReference>
<evidence type="ECO:0000256" key="5">
    <source>
        <dbReference type="ARBA" id="ARBA00022496"/>
    </source>
</evidence>
<protein>
    <recommendedName>
        <fullName evidence="21">TonB-dependent siderophore receptor</fullName>
    </recommendedName>
</protein>
<keyword evidence="3 14" id="KW-0813">Transport</keyword>
<keyword evidence="4 14" id="KW-1134">Transmembrane beta strand</keyword>
<dbReference type="InterPro" id="IPR037066">
    <property type="entry name" value="Plug_dom_sf"/>
</dbReference>
<evidence type="ECO:0000256" key="12">
    <source>
        <dbReference type="ARBA" id="ARBA00023170"/>
    </source>
</evidence>
<reference evidence="19 20" key="1">
    <citation type="submission" date="2016-08" db="EMBL/GenBank/DDBJ databases">
        <title>Evolution of the type three secretion system and type three effector repertoires in Xanthomonas.</title>
        <authorList>
            <person name="Merda D."/>
            <person name="Briand M."/>
            <person name="Bosis E."/>
            <person name="Rousseau C."/>
            <person name="Portier P."/>
            <person name="Jacques M.-A."/>
            <person name="Fischer-Le Saux M."/>
        </authorList>
    </citation>
    <scope>NUCLEOTIDE SEQUENCE [LARGE SCALE GENOMIC DNA]</scope>
    <source>
        <strain evidence="19 20">CFBP 4691</strain>
    </source>
</reference>
<keyword evidence="10 15" id="KW-0798">TonB box</keyword>
<dbReference type="PANTHER" id="PTHR32552">
    <property type="entry name" value="FERRICHROME IRON RECEPTOR-RELATED"/>
    <property type="match status" value="1"/>
</dbReference>